<feature type="region of interest" description="Disordered" evidence="1">
    <location>
        <begin position="459"/>
        <end position="498"/>
    </location>
</feature>
<evidence type="ECO:0000259" key="4">
    <source>
        <dbReference type="PROSITE" id="PS50004"/>
    </source>
</evidence>
<evidence type="ECO:0000313" key="5">
    <source>
        <dbReference type="EMBL" id="KAJ8612862.1"/>
    </source>
</evidence>
<dbReference type="CDD" id="cd00030">
    <property type="entry name" value="C2"/>
    <property type="match status" value="1"/>
</dbReference>
<dbReference type="SUPFAM" id="SSF49562">
    <property type="entry name" value="C2 domain (Calcium/lipid-binding domain, CaLB)"/>
    <property type="match status" value="1"/>
</dbReference>
<dbReference type="EMBL" id="JAQMWT010000040">
    <property type="protein sequence ID" value="KAJ8612862.1"/>
    <property type="molecule type" value="Genomic_DNA"/>
</dbReference>
<feature type="compositionally biased region" description="Low complexity" evidence="1">
    <location>
        <begin position="488"/>
        <end position="498"/>
    </location>
</feature>
<name>A0AAD7UNB3_9STRA</name>
<feature type="signal peptide" evidence="3">
    <location>
        <begin position="1"/>
        <end position="17"/>
    </location>
</feature>
<proteinExistence type="predicted"/>
<feature type="region of interest" description="Disordered" evidence="1">
    <location>
        <begin position="355"/>
        <end position="398"/>
    </location>
</feature>
<evidence type="ECO:0000256" key="2">
    <source>
        <dbReference type="SAM" id="Phobius"/>
    </source>
</evidence>
<sequence>MITILAVVAVLAPVSRSDCSGGEVYLSVKVCCASVKNADGTPGSGRSDPYCKVSSSDKEKKTSTKNNDDHPTWNEVLDLGCVPADAEINVHCFDHDSYSSDDSLVHVHLDDWYSDGDNGETYRLPPDASHWVEFDVMWAPDPTLAPTVAPTLAPTAAATVATARDAQFTESRLYDSTRGACYDSPLLGTRIQIDDVRMTAAFDDSSYVVADGPGPWRAVRVLGAVPNASCGTVRGLVAEVGGETVLEEASFQAESCVGDGWVLPKAATGDVAASCGPVAAESLESVAILVGRAEVDGLAVDDGSGPAAILAGVPEGSRGVVTFARAVVRYVEGTYGLVVLDHDLVLVDNFTTPPSTTTPTLAPEMPETTAAPTPRRASSSSRHDDDDHERRRRRRRRRSSSTGVIVVVALVLVALFCFAAYYNFFQHYIPPRRRPRYRGAADHSVSEQTFELATVESISYDPDGDPAYAVNPIAPETPQPTPGPLADSSSSSSSNPFV</sequence>
<dbReference type="Gene3D" id="2.60.40.150">
    <property type="entry name" value="C2 domain"/>
    <property type="match status" value="1"/>
</dbReference>
<dbReference type="InterPro" id="IPR035892">
    <property type="entry name" value="C2_domain_sf"/>
</dbReference>
<protein>
    <recommendedName>
        <fullName evidence="4">C2 domain-containing protein</fullName>
    </recommendedName>
</protein>
<keyword evidence="3" id="KW-0732">Signal</keyword>
<dbReference type="InterPro" id="IPR000008">
    <property type="entry name" value="C2_dom"/>
</dbReference>
<keyword evidence="6" id="KW-1185">Reference proteome</keyword>
<comment type="caution">
    <text evidence="5">The sequence shown here is derived from an EMBL/GenBank/DDBJ whole genome shotgun (WGS) entry which is preliminary data.</text>
</comment>
<evidence type="ECO:0000256" key="1">
    <source>
        <dbReference type="SAM" id="MobiDB-lite"/>
    </source>
</evidence>
<reference evidence="5" key="1">
    <citation type="submission" date="2023-01" db="EMBL/GenBank/DDBJ databases">
        <title>Metagenome sequencing of chrysophaentin producing Chrysophaeum taylorii.</title>
        <authorList>
            <person name="Davison J."/>
            <person name="Bewley C."/>
        </authorList>
    </citation>
    <scope>NUCLEOTIDE SEQUENCE</scope>
    <source>
        <strain evidence="5">NIES-1699</strain>
    </source>
</reference>
<feature type="domain" description="C2" evidence="4">
    <location>
        <begin position="8"/>
        <end position="126"/>
    </location>
</feature>
<keyword evidence="2" id="KW-0472">Membrane</keyword>
<gene>
    <name evidence="5" type="ORF">CTAYLR_002036</name>
</gene>
<feature type="region of interest" description="Disordered" evidence="1">
    <location>
        <begin position="40"/>
        <end position="69"/>
    </location>
</feature>
<organism evidence="5 6">
    <name type="scientific">Chrysophaeum taylorii</name>
    <dbReference type="NCBI Taxonomy" id="2483200"/>
    <lineage>
        <taxon>Eukaryota</taxon>
        <taxon>Sar</taxon>
        <taxon>Stramenopiles</taxon>
        <taxon>Ochrophyta</taxon>
        <taxon>Pelagophyceae</taxon>
        <taxon>Pelagomonadales</taxon>
        <taxon>Pelagomonadaceae</taxon>
        <taxon>Chrysophaeum</taxon>
    </lineage>
</organism>
<dbReference type="PROSITE" id="PS50004">
    <property type="entry name" value="C2"/>
    <property type="match status" value="1"/>
</dbReference>
<evidence type="ECO:0000313" key="6">
    <source>
        <dbReference type="Proteomes" id="UP001230188"/>
    </source>
</evidence>
<keyword evidence="2" id="KW-1133">Transmembrane helix</keyword>
<feature type="compositionally biased region" description="Low complexity" evidence="1">
    <location>
        <begin position="355"/>
        <end position="380"/>
    </location>
</feature>
<dbReference type="Proteomes" id="UP001230188">
    <property type="component" value="Unassembled WGS sequence"/>
</dbReference>
<dbReference type="SMART" id="SM00239">
    <property type="entry name" value="C2"/>
    <property type="match status" value="1"/>
</dbReference>
<evidence type="ECO:0000256" key="3">
    <source>
        <dbReference type="SAM" id="SignalP"/>
    </source>
</evidence>
<feature type="chain" id="PRO_5042147006" description="C2 domain-containing protein" evidence="3">
    <location>
        <begin position="18"/>
        <end position="498"/>
    </location>
</feature>
<accession>A0AAD7UNB3</accession>
<keyword evidence="2" id="KW-0812">Transmembrane</keyword>
<dbReference type="AlphaFoldDB" id="A0AAD7UNB3"/>
<feature type="transmembrane region" description="Helical" evidence="2">
    <location>
        <begin position="403"/>
        <end position="424"/>
    </location>
</feature>
<feature type="compositionally biased region" description="Basic and acidic residues" evidence="1">
    <location>
        <begin position="55"/>
        <end position="69"/>
    </location>
</feature>
<dbReference type="Pfam" id="PF00168">
    <property type="entry name" value="C2"/>
    <property type="match status" value="1"/>
</dbReference>